<evidence type="ECO:0000313" key="2">
    <source>
        <dbReference type="EMBL" id="WVZ60876.1"/>
    </source>
</evidence>
<dbReference type="Proteomes" id="UP001341281">
    <property type="component" value="Chromosome 02"/>
</dbReference>
<dbReference type="EMBL" id="CP144746">
    <property type="protein sequence ID" value="WVZ60876.1"/>
    <property type="molecule type" value="Genomic_DNA"/>
</dbReference>
<feature type="compositionally biased region" description="Polar residues" evidence="1">
    <location>
        <begin position="200"/>
        <end position="214"/>
    </location>
</feature>
<proteinExistence type="predicted"/>
<sequence length="279" mass="29376">MYTLLKVEEEVKEHLAEILETQHDSIHEHLAKSKGSIRTTKNPLPQEHNQLISWTGSPALSSRERVSVSTIRERGAGDVERVPLVEVVVDPERGVHADDGRGDDEGDEEVEPRVGERDGEHGGGREHCQHDAVVDLAAEADERLPLAAAEVEAEPGDEECQEDEHGHGAVDEAEEDEHQRGQRVVGAEARFRRARARASPQLSGRENAVGSSTSRHARGRPAAVPANARAREKKATPASAAVAVAAADDDEGASPSASATSPGLSGGGGAAGGEVGTAP</sequence>
<keyword evidence="3" id="KW-1185">Reference proteome</keyword>
<accession>A0AAQ3WGG6</accession>
<feature type="compositionally biased region" description="Gly residues" evidence="1">
    <location>
        <begin position="264"/>
        <end position="279"/>
    </location>
</feature>
<dbReference type="AlphaFoldDB" id="A0AAQ3WGG6"/>
<gene>
    <name evidence="2" type="ORF">U9M48_010837</name>
</gene>
<feature type="compositionally biased region" description="Basic and acidic residues" evidence="1">
    <location>
        <begin position="90"/>
        <end position="100"/>
    </location>
</feature>
<evidence type="ECO:0000256" key="1">
    <source>
        <dbReference type="SAM" id="MobiDB-lite"/>
    </source>
</evidence>
<reference evidence="2 3" key="1">
    <citation type="submission" date="2024-02" db="EMBL/GenBank/DDBJ databases">
        <title>High-quality chromosome-scale genome assembly of Pensacola bahiagrass (Paspalum notatum Flugge var. saurae).</title>
        <authorList>
            <person name="Vega J.M."/>
            <person name="Podio M."/>
            <person name="Orjuela J."/>
            <person name="Siena L.A."/>
            <person name="Pessino S.C."/>
            <person name="Combes M.C."/>
            <person name="Mariac C."/>
            <person name="Albertini E."/>
            <person name="Pupilli F."/>
            <person name="Ortiz J.P.A."/>
            <person name="Leblanc O."/>
        </authorList>
    </citation>
    <scope>NUCLEOTIDE SEQUENCE [LARGE SCALE GENOMIC DNA]</scope>
    <source>
        <strain evidence="2">R1</strain>
        <tissue evidence="2">Leaf</tissue>
    </source>
</reference>
<evidence type="ECO:0000313" key="3">
    <source>
        <dbReference type="Proteomes" id="UP001341281"/>
    </source>
</evidence>
<name>A0AAQ3WGG6_PASNO</name>
<feature type="compositionally biased region" description="Low complexity" evidence="1">
    <location>
        <begin position="253"/>
        <end position="263"/>
    </location>
</feature>
<feature type="compositionally biased region" description="Acidic residues" evidence="1">
    <location>
        <begin position="101"/>
        <end position="110"/>
    </location>
</feature>
<protein>
    <submittedName>
        <fullName evidence="2">Uncharacterized protein</fullName>
    </submittedName>
</protein>
<feature type="region of interest" description="Disordered" evidence="1">
    <location>
        <begin position="89"/>
        <end position="279"/>
    </location>
</feature>
<feature type="compositionally biased region" description="Acidic residues" evidence="1">
    <location>
        <begin position="151"/>
        <end position="162"/>
    </location>
</feature>
<feature type="compositionally biased region" description="Basic and acidic residues" evidence="1">
    <location>
        <begin position="111"/>
        <end position="133"/>
    </location>
</feature>
<organism evidence="2 3">
    <name type="scientific">Paspalum notatum var. saurae</name>
    <dbReference type="NCBI Taxonomy" id="547442"/>
    <lineage>
        <taxon>Eukaryota</taxon>
        <taxon>Viridiplantae</taxon>
        <taxon>Streptophyta</taxon>
        <taxon>Embryophyta</taxon>
        <taxon>Tracheophyta</taxon>
        <taxon>Spermatophyta</taxon>
        <taxon>Magnoliopsida</taxon>
        <taxon>Liliopsida</taxon>
        <taxon>Poales</taxon>
        <taxon>Poaceae</taxon>
        <taxon>PACMAD clade</taxon>
        <taxon>Panicoideae</taxon>
        <taxon>Andropogonodae</taxon>
        <taxon>Paspaleae</taxon>
        <taxon>Paspalinae</taxon>
        <taxon>Paspalum</taxon>
    </lineage>
</organism>